<keyword evidence="2" id="KW-0378">Hydrolase</keyword>
<evidence type="ECO:0000313" key="5">
    <source>
        <dbReference type="EMBL" id="KAF2158972.1"/>
    </source>
</evidence>
<dbReference type="GeneID" id="54563229"/>
<evidence type="ECO:0000256" key="1">
    <source>
        <dbReference type="ARBA" id="ARBA00010088"/>
    </source>
</evidence>
<keyword evidence="6" id="KW-1185">Reference proteome</keyword>
<dbReference type="PANTHER" id="PTHR43248">
    <property type="entry name" value="2-SUCCINYL-6-HYDROXY-2,4-CYCLOHEXADIENE-1-CARBOXYLATE SYNTHASE"/>
    <property type="match status" value="1"/>
</dbReference>
<dbReference type="GO" id="GO:0016787">
    <property type="term" value="F:hydrolase activity"/>
    <property type="evidence" value="ECO:0007669"/>
    <property type="project" value="UniProtKB-KW"/>
</dbReference>
<evidence type="ECO:0000259" key="3">
    <source>
        <dbReference type="Pfam" id="PF00561"/>
    </source>
</evidence>
<organism evidence="5 6">
    <name type="scientific">Zasmidium cellare ATCC 36951</name>
    <dbReference type="NCBI Taxonomy" id="1080233"/>
    <lineage>
        <taxon>Eukaryota</taxon>
        <taxon>Fungi</taxon>
        <taxon>Dikarya</taxon>
        <taxon>Ascomycota</taxon>
        <taxon>Pezizomycotina</taxon>
        <taxon>Dothideomycetes</taxon>
        <taxon>Dothideomycetidae</taxon>
        <taxon>Mycosphaerellales</taxon>
        <taxon>Mycosphaerellaceae</taxon>
        <taxon>Zasmidium</taxon>
    </lineage>
</organism>
<dbReference type="SUPFAM" id="SSF53474">
    <property type="entry name" value="alpha/beta-Hydrolases"/>
    <property type="match status" value="1"/>
</dbReference>
<dbReference type="Pfam" id="PF08386">
    <property type="entry name" value="Abhydrolase_4"/>
    <property type="match status" value="1"/>
</dbReference>
<dbReference type="OrthoDB" id="425534at2759"/>
<comment type="similarity">
    <text evidence="1">Belongs to the peptidase S33 family.</text>
</comment>
<dbReference type="RefSeq" id="XP_033659861.1">
    <property type="nucleotide sequence ID" value="XM_033809957.1"/>
</dbReference>
<evidence type="ECO:0008006" key="7">
    <source>
        <dbReference type="Google" id="ProtNLM"/>
    </source>
</evidence>
<gene>
    <name evidence="5" type="ORF">M409DRAFT_30507</name>
</gene>
<dbReference type="InterPro" id="IPR051601">
    <property type="entry name" value="Serine_prot/Carboxylest_S33"/>
</dbReference>
<sequence>MLVTTGGQYDVIGFDPRGTGATLPINCYATEADFVRYDALAPVGTNVSDTALGNIWALNQNIAQACAENNPEIIQLMGTAFLARDIMQVVDSLEEDGLLRYFGHSYGTSVGQTLAAMFPNRVERMVLDGVLNPFEYAAGWEYQALEGSDPAIEQWIASCIEAGYPACDLAADGATQESLHEKIYALLDEVKYNPVNLGGNITSDIVGPRQVFLPFDTMLRQALVYSPLFAPYLQSIMDRNVTRYRQLYPFLNSVVDPSNSFAIHCGDTLHRTDSLEDIKPRVDQMREKNEYWGQIFAPAYIACSVWKAESKGRYEGDWKAATKNPALLIGSPFDSRTPLSGARIAATVLERSVVLQHNGQGHVVLNSPGQCAIKAMQAYFTNGTLPELNTVCEQDFNIFSGQSPLDSYNLESLVASN</sequence>
<dbReference type="PANTHER" id="PTHR43248:SF25">
    <property type="entry name" value="AB HYDROLASE-1 DOMAIN-CONTAINING PROTEIN-RELATED"/>
    <property type="match status" value="1"/>
</dbReference>
<evidence type="ECO:0000256" key="2">
    <source>
        <dbReference type="ARBA" id="ARBA00022801"/>
    </source>
</evidence>
<dbReference type="InterPro" id="IPR013595">
    <property type="entry name" value="Pept_S33_TAP-like_C"/>
</dbReference>
<dbReference type="Proteomes" id="UP000799537">
    <property type="component" value="Unassembled WGS sequence"/>
</dbReference>
<accession>A0A6A6BZE9</accession>
<protein>
    <recommendedName>
        <fullName evidence="7">Peptidase S33 tripeptidyl aminopeptidase-like C-terminal domain-containing protein</fullName>
    </recommendedName>
</protein>
<dbReference type="AlphaFoldDB" id="A0A6A6BZE9"/>
<name>A0A6A6BZE9_ZASCE</name>
<dbReference type="Gene3D" id="3.40.50.1820">
    <property type="entry name" value="alpha/beta hydrolase"/>
    <property type="match status" value="1"/>
</dbReference>
<evidence type="ECO:0000313" key="6">
    <source>
        <dbReference type="Proteomes" id="UP000799537"/>
    </source>
</evidence>
<dbReference type="InterPro" id="IPR000073">
    <property type="entry name" value="AB_hydrolase_1"/>
</dbReference>
<feature type="domain" description="Peptidase S33 tripeptidyl aminopeptidase-like C-terminal" evidence="4">
    <location>
        <begin position="290"/>
        <end position="392"/>
    </location>
</feature>
<dbReference type="Pfam" id="PF00561">
    <property type="entry name" value="Abhydrolase_1"/>
    <property type="match status" value="1"/>
</dbReference>
<feature type="domain" description="AB hydrolase-1" evidence="3">
    <location>
        <begin position="8"/>
        <end position="141"/>
    </location>
</feature>
<reference evidence="5" key="1">
    <citation type="journal article" date="2020" name="Stud. Mycol.">
        <title>101 Dothideomycetes genomes: a test case for predicting lifestyles and emergence of pathogens.</title>
        <authorList>
            <person name="Haridas S."/>
            <person name="Albert R."/>
            <person name="Binder M."/>
            <person name="Bloem J."/>
            <person name="Labutti K."/>
            <person name="Salamov A."/>
            <person name="Andreopoulos B."/>
            <person name="Baker S."/>
            <person name="Barry K."/>
            <person name="Bills G."/>
            <person name="Bluhm B."/>
            <person name="Cannon C."/>
            <person name="Castanera R."/>
            <person name="Culley D."/>
            <person name="Daum C."/>
            <person name="Ezra D."/>
            <person name="Gonzalez J."/>
            <person name="Henrissat B."/>
            <person name="Kuo A."/>
            <person name="Liang C."/>
            <person name="Lipzen A."/>
            <person name="Lutzoni F."/>
            <person name="Magnuson J."/>
            <person name="Mondo S."/>
            <person name="Nolan M."/>
            <person name="Ohm R."/>
            <person name="Pangilinan J."/>
            <person name="Park H.-J."/>
            <person name="Ramirez L."/>
            <person name="Alfaro M."/>
            <person name="Sun H."/>
            <person name="Tritt A."/>
            <person name="Yoshinaga Y."/>
            <person name="Zwiers L.-H."/>
            <person name="Turgeon B."/>
            <person name="Goodwin S."/>
            <person name="Spatafora J."/>
            <person name="Crous P."/>
            <person name="Grigoriev I."/>
        </authorList>
    </citation>
    <scope>NUCLEOTIDE SEQUENCE</scope>
    <source>
        <strain evidence="5">ATCC 36951</strain>
    </source>
</reference>
<proteinExistence type="inferred from homology"/>
<dbReference type="InterPro" id="IPR029058">
    <property type="entry name" value="AB_hydrolase_fold"/>
</dbReference>
<evidence type="ECO:0000259" key="4">
    <source>
        <dbReference type="Pfam" id="PF08386"/>
    </source>
</evidence>
<dbReference type="EMBL" id="ML993644">
    <property type="protein sequence ID" value="KAF2158972.1"/>
    <property type="molecule type" value="Genomic_DNA"/>
</dbReference>